<evidence type="ECO:0000256" key="1">
    <source>
        <dbReference type="ARBA" id="ARBA00005725"/>
    </source>
</evidence>
<protein>
    <recommendedName>
        <fullName evidence="4">NmrA-like domain-containing protein</fullName>
    </recommendedName>
</protein>
<name>A0A4P9XXQ5_9FUNG</name>
<dbReference type="Proteomes" id="UP000271241">
    <property type="component" value="Unassembled WGS sequence"/>
</dbReference>
<comment type="similarity">
    <text evidence="1">Belongs to the NmrA-type oxidoreductase family. Isoflavone reductase subfamily.</text>
</comment>
<dbReference type="PANTHER" id="PTHR47706">
    <property type="entry name" value="NMRA-LIKE FAMILY PROTEIN"/>
    <property type="match status" value="1"/>
</dbReference>
<dbReference type="InterPro" id="IPR036291">
    <property type="entry name" value="NAD(P)-bd_dom_sf"/>
</dbReference>
<dbReference type="STRING" id="78915.A0A4P9XXQ5"/>
<dbReference type="OrthoDB" id="419598at2759"/>
<evidence type="ECO:0000313" key="5">
    <source>
        <dbReference type="EMBL" id="RKP10200.1"/>
    </source>
</evidence>
<dbReference type="Gene3D" id="3.40.50.720">
    <property type="entry name" value="NAD(P)-binding Rossmann-like Domain"/>
    <property type="match status" value="1"/>
</dbReference>
<dbReference type="PANTHER" id="PTHR47706:SF4">
    <property type="entry name" value="NMRA-LIKE DOMAIN-CONTAINING PROTEIN"/>
    <property type="match status" value="1"/>
</dbReference>
<dbReference type="InterPro" id="IPR051609">
    <property type="entry name" value="NmrA/Isoflavone_reductase-like"/>
</dbReference>
<dbReference type="Pfam" id="PF05368">
    <property type="entry name" value="NmrA"/>
    <property type="match status" value="1"/>
</dbReference>
<reference evidence="6" key="1">
    <citation type="journal article" date="2018" name="Nat. Microbiol.">
        <title>Leveraging single-cell genomics to expand the fungal tree of life.</title>
        <authorList>
            <person name="Ahrendt S.R."/>
            <person name="Quandt C.A."/>
            <person name="Ciobanu D."/>
            <person name="Clum A."/>
            <person name="Salamov A."/>
            <person name="Andreopoulos B."/>
            <person name="Cheng J.F."/>
            <person name="Woyke T."/>
            <person name="Pelin A."/>
            <person name="Henrissat B."/>
            <person name="Reynolds N.K."/>
            <person name="Benny G.L."/>
            <person name="Smith M.E."/>
            <person name="James T.Y."/>
            <person name="Grigoriev I.V."/>
        </authorList>
    </citation>
    <scope>NUCLEOTIDE SEQUENCE [LARGE SCALE GENOMIC DNA]</scope>
    <source>
        <strain evidence="6">RSA 1356</strain>
    </source>
</reference>
<gene>
    <name evidence="5" type="ORF">THASP1DRAFT_22040</name>
</gene>
<keyword evidence="2" id="KW-0521">NADP</keyword>
<evidence type="ECO:0000259" key="4">
    <source>
        <dbReference type="Pfam" id="PF05368"/>
    </source>
</evidence>
<evidence type="ECO:0000256" key="2">
    <source>
        <dbReference type="ARBA" id="ARBA00022857"/>
    </source>
</evidence>
<proteinExistence type="inferred from homology"/>
<evidence type="ECO:0000313" key="6">
    <source>
        <dbReference type="Proteomes" id="UP000271241"/>
    </source>
</evidence>
<dbReference type="EMBL" id="KZ992464">
    <property type="protein sequence ID" value="RKP10200.1"/>
    <property type="molecule type" value="Genomic_DNA"/>
</dbReference>
<keyword evidence="3" id="KW-0560">Oxidoreductase</keyword>
<dbReference type="GO" id="GO:0016491">
    <property type="term" value="F:oxidoreductase activity"/>
    <property type="evidence" value="ECO:0007669"/>
    <property type="project" value="UniProtKB-KW"/>
</dbReference>
<evidence type="ECO:0000256" key="3">
    <source>
        <dbReference type="ARBA" id="ARBA00023002"/>
    </source>
</evidence>
<dbReference type="AlphaFoldDB" id="A0A4P9XXQ5"/>
<organism evidence="5 6">
    <name type="scientific">Thamnocephalis sphaerospora</name>
    <dbReference type="NCBI Taxonomy" id="78915"/>
    <lineage>
        <taxon>Eukaryota</taxon>
        <taxon>Fungi</taxon>
        <taxon>Fungi incertae sedis</taxon>
        <taxon>Zoopagomycota</taxon>
        <taxon>Zoopagomycotina</taxon>
        <taxon>Zoopagomycetes</taxon>
        <taxon>Zoopagales</taxon>
        <taxon>Sigmoideomycetaceae</taxon>
        <taxon>Thamnocephalis</taxon>
    </lineage>
</organism>
<dbReference type="InterPro" id="IPR008030">
    <property type="entry name" value="NmrA-like"/>
</dbReference>
<keyword evidence="6" id="KW-1185">Reference proteome</keyword>
<accession>A0A4P9XXQ5</accession>
<dbReference type="SUPFAM" id="SSF51735">
    <property type="entry name" value="NAD(P)-binding Rossmann-fold domains"/>
    <property type="match status" value="1"/>
</dbReference>
<sequence>MTRIRIIVAGGTGNVGSNIVRALLADKDYEVTILRRVGSQSKRLDELRALGAKVTSAVDYNRHAELVQAMQNTDILISAIDFFAIPEYQPKLFRAAKEAGVRRVVPSDYSQGTAAMQKTMYKDPDVVMRSISDVGLEYTRYFCGWFYDFLLTKEVGIDLEHHKALVYGSGEMDVSVIQQYDLGCYIAASLKDPRSTNAVFHFQGDAVTYRQLVALVEKYSGTPMAITWKSLDPAYTFRYHGHIPEEEQACELGHATEQGLLALDKPDNDLFPSVQCLPLETYLANTLVK</sequence>
<feature type="domain" description="NmrA-like" evidence="4">
    <location>
        <begin position="5"/>
        <end position="225"/>
    </location>
</feature>